<evidence type="ECO:0000256" key="1">
    <source>
        <dbReference type="ARBA" id="ARBA00010021"/>
    </source>
</evidence>
<comment type="similarity">
    <text evidence="1">Belongs to the UbiD family.</text>
</comment>
<dbReference type="PANTHER" id="PTHR30108">
    <property type="entry name" value="3-OCTAPRENYL-4-HYDROXYBENZOATE CARBOXY-LYASE-RELATED"/>
    <property type="match status" value="1"/>
</dbReference>
<dbReference type="InterPro" id="IPR049383">
    <property type="entry name" value="UbiD-like_N"/>
</dbReference>
<dbReference type="InterPro" id="IPR048304">
    <property type="entry name" value="UbiD_Rift_dom"/>
</dbReference>
<dbReference type="Gene3D" id="3.40.1670.10">
    <property type="entry name" value="UbiD C-terminal domain-like"/>
    <property type="match status" value="1"/>
</dbReference>
<dbReference type="InterPro" id="IPR002830">
    <property type="entry name" value="UbiD"/>
</dbReference>
<dbReference type="InterPro" id="IPR049381">
    <property type="entry name" value="UbiD-like_C"/>
</dbReference>
<feature type="domain" description="3-octaprenyl-4-hydroxybenzoate carboxy-lyase-like Rift-related" evidence="3">
    <location>
        <begin position="106"/>
        <end position="298"/>
    </location>
</feature>
<dbReference type="AlphaFoldDB" id="A0A444QFJ4"/>
<feature type="domain" description="3-octaprenyl-4-hydroxybenzoate carboxy-lyase-like N-terminal" evidence="4">
    <location>
        <begin position="18"/>
        <end position="93"/>
    </location>
</feature>
<protein>
    <submittedName>
        <fullName evidence="6">UbiD family decarboxylase</fullName>
    </submittedName>
</protein>
<dbReference type="Pfam" id="PF20695">
    <property type="entry name" value="UbiD_N"/>
    <property type="match status" value="1"/>
</dbReference>
<reference evidence="6 7" key="1">
    <citation type="submission" date="2018-12" db="EMBL/GenBank/DDBJ databases">
        <authorList>
            <person name="Li F."/>
        </authorList>
    </citation>
    <scope>NUCLEOTIDE SEQUENCE [LARGE SCALE GENOMIC DNA]</scope>
    <source>
        <strain evidence="6 7">8H24J-4-2</strain>
    </source>
</reference>
<dbReference type="PANTHER" id="PTHR30108:SF21">
    <property type="entry name" value="4-HYDROXYBENZOATE DECARBOXYLASE"/>
    <property type="match status" value="1"/>
</dbReference>
<evidence type="ECO:0000259" key="5">
    <source>
        <dbReference type="Pfam" id="PF20696"/>
    </source>
</evidence>
<dbReference type="Proteomes" id="UP000288603">
    <property type="component" value="Unassembled WGS sequence"/>
</dbReference>
<feature type="domain" description="3-octaprenyl-4-hydroxybenzoate carboxy-lyase-like C-terminal" evidence="5">
    <location>
        <begin position="314"/>
        <end position="435"/>
    </location>
</feature>
<evidence type="ECO:0000259" key="3">
    <source>
        <dbReference type="Pfam" id="PF01977"/>
    </source>
</evidence>
<dbReference type="Pfam" id="PF01977">
    <property type="entry name" value="UbiD"/>
    <property type="match status" value="1"/>
</dbReference>
<organism evidence="6 7">
    <name type="scientific">Labedella populi</name>
    <dbReference type="NCBI Taxonomy" id="2498850"/>
    <lineage>
        <taxon>Bacteria</taxon>
        <taxon>Bacillati</taxon>
        <taxon>Actinomycetota</taxon>
        <taxon>Actinomycetes</taxon>
        <taxon>Micrococcales</taxon>
        <taxon>Microbacteriaceae</taxon>
        <taxon>Labedella</taxon>
    </lineage>
</organism>
<feature type="compositionally biased region" description="Polar residues" evidence="2">
    <location>
        <begin position="417"/>
        <end position="431"/>
    </location>
</feature>
<dbReference type="GO" id="GO:0016831">
    <property type="term" value="F:carboxy-lyase activity"/>
    <property type="evidence" value="ECO:0007669"/>
    <property type="project" value="InterPro"/>
</dbReference>
<dbReference type="EMBL" id="RZNC01000001">
    <property type="protein sequence ID" value="RWZ68343.1"/>
    <property type="molecule type" value="Genomic_DNA"/>
</dbReference>
<dbReference type="OrthoDB" id="9809841at2"/>
<feature type="region of interest" description="Disordered" evidence="2">
    <location>
        <begin position="414"/>
        <end position="435"/>
    </location>
</feature>
<dbReference type="Pfam" id="PF20696">
    <property type="entry name" value="UbiD_C"/>
    <property type="match status" value="1"/>
</dbReference>
<accession>A0A444QFJ4</accession>
<keyword evidence="7" id="KW-1185">Reference proteome</keyword>
<dbReference type="SUPFAM" id="SSF143968">
    <property type="entry name" value="UbiD C-terminal domain-like"/>
    <property type="match status" value="1"/>
</dbReference>
<evidence type="ECO:0000256" key="2">
    <source>
        <dbReference type="SAM" id="MobiDB-lite"/>
    </source>
</evidence>
<dbReference type="GO" id="GO:0005737">
    <property type="term" value="C:cytoplasm"/>
    <property type="evidence" value="ECO:0007669"/>
    <property type="project" value="TreeGrafter"/>
</dbReference>
<dbReference type="SUPFAM" id="SSF50475">
    <property type="entry name" value="FMN-binding split barrel"/>
    <property type="match status" value="1"/>
</dbReference>
<evidence type="ECO:0000313" key="6">
    <source>
        <dbReference type="EMBL" id="RWZ68343.1"/>
    </source>
</evidence>
<dbReference type="NCBIfam" id="TIGR00148">
    <property type="entry name" value="UbiD family decarboxylase"/>
    <property type="match status" value="1"/>
</dbReference>
<proteinExistence type="inferred from homology"/>
<evidence type="ECO:0000313" key="7">
    <source>
        <dbReference type="Proteomes" id="UP000288603"/>
    </source>
</evidence>
<gene>
    <name evidence="6" type="ORF">ELQ92_03745</name>
</gene>
<sequence>MDERGGLMAGADLRTYLDGLRDTPDLIDVSRSVTAGAEVSAVVKALEPFGAPGVLFHSVEGTDLPVLMGLFGTRARIASALGVPATAALDHVLAVQRAELPEVRRVDSAPVHDVVVTGEDIDFGALPIATHSRNDAGAYITSGVVVARDPQTGSINTGMYRMMITGRATLTVNAAPDHDLGRIFAAAREAGTTVPVAIVIGHHPAYAIASQLKNPVALDAHRLTGALLGAPLEVVDAVSVDLEVPAGAEIVIEGTVDPGRRESEGPFGEFSYYYGAAQAPVFTASAITRRSDAIFQDLHPTHSEHLCLWLYPGREARLLDAVRRSVPGTTAVRIPFSGGSFSAYIAVRKRRDGDGKQAILAAFAADHFLKHVYVVDDDIDVRDDAAVLWSLNVRFQAHRDLVTLHDAKGIRMDPSARQFTTPNGTDTTTSKLGFDTTRPLEGFPERADLPPHGFEDVDLSRYVADLSVLEPAEHMRERMSE</sequence>
<comment type="caution">
    <text evidence="6">The sequence shown here is derived from an EMBL/GenBank/DDBJ whole genome shotgun (WGS) entry which is preliminary data.</text>
</comment>
<name>A0A444QFJ4_9MICO</name>
<dbReference type="RefSeq" id="WP_128497612.1">
    <property type="nucleotide sequence ID" value="NZ_RZNC01000001.1"/>
</dbReference>
<evidence type="ECO:0000259" key="4">
    <source>
        <dbReference type="Pfam" id="PF20695"/>
    </source>
</evidence>